<proteinExistence type="predicted"/>
<reference evidence="1" key="1">
    <citation type="submission" date="2023-03" db="EMBL/GenBank/DDBJ databases">
        <title>Massive genome expansion in bonnet fungi (Mycena s.s.) driven by repeated elements and novel gene families across ecological guilds.</title>
        <authorList>
            <consortium name="Lawrence Berkeley National Laboratory"/>
            <person name="Harder C.B."/>
            <person name="Miyauchi S."/>
            <person name="Viragh M."/>
            <person name="Kuo A."/>
            <person name="Thoen E."/>
            <person name="Andreopoulos B."/>
            <person name="Lu D."/>
            <person name="Skrede I."/>
            <person name="Drula E."/>
            <person name="Henrissat B."/>
            <person name="Morin E."/>
            <person name="Kohler A."/>
            <person name="Barry K."/>
            <person name="LaButti K."/>
            <person name="Morin E."/>
            <person name="Salamov A."/>
            <person name="Lipzen A."/>
            <person name="Mereny Z."/>
            <person name="Hegedus B."/>
            <person name="Baldrian P."/>
            <person name="Stursova M."/>
            <person name="Weitz H."/>
            <person name="Taylor A."/>
            <person name="Grigoriev I.V."/>
            <person name="Nagy L.G."/>
            <person name="Martin F."/>
            <person name="Kauserud H."/>
        </authorList>
    </citation>
    <scope>NUCLEOTIDE SEQUENCE</scope>
    <source>
        <strain evidence="1">CBHHK067</strain>
    </source>
</reference>
<sequence length="99" mass="10159">LAAAAVPAFASNITAWSGFNCAGTTLVVPCDGSCHSFNGRNSFSTVAGTEHCVAMFTGRACNSSDFAFTNPNQAGECTNIESSETLLSFTCSADNTCTV</sequence>
<comment type="caution">
    <text evidence="1">The sequence shown here is derived from an EMBL/GenBank/DDBJ whole genome shotgun (WGS) entry which is preliminary data.</text>
</comment>
<evidence type="ECO:0000313" key="1">
    <source>
        <dbReference type="EMBL" id="KAJ7668013.1"/>
    </source>
</evidence>
<accession>A0AAD7CWP5</accession>
<dbReference type="Proteomes" id="UP001221757">
    <property type="component" value="Unassembled WGS sequence"/>
</dbReference>
<dbReference type="EMBL" id="JARKIE010000199">
    <property type="protein sequence ID" value="KAJ7668013.1"/>
    <property type="molecule type" value="Genomic_DNA"/>
</dbReference>
<evidence type="ECO:0000313" key="2">
    <source>
        <dbReference type="Proteomes" id="UP001221757"/>
    </source>
</evidence>
<gene>
    <name evidence="1" type="ORF">B0H17DRAFT_845773</name>
</gene>
<name>A0AAD7CWP5_MYCRO</name>
<protein>
    <submittedName>
        <fullName evidence="1">Uncharacterized protein</fullName>
    </submittedName>
</protein>
<keyword evidence="2" id="KW-1185">Reference proteome</keyword>
<feature type="non-terminal residue" evidence="1">
    <location>
        <position position="1"/>
    </location>
</feature>
<organism evidence="1 2">
    <name type="scientific">Mycena rosella</name>
    <name type="common">Pink bonnet</name>
    <name type="synonym">Agaricus rosellus</name>
    <dbReference type="NCBI Taxonomy" id="1033263"/>
    <lineage>
        <taxon>Eukaryota</taxon>
        <taxon>Fungi</taxon>
        <taxon>Dikarya</taxon>
        <taxon>Basidiomycota</taxon>
        <taxon>Agaricomycotina</taxon>
        <taxon>Agaricomycetes</taxon>
        <taxon>Agaricomycetidae</taxon>
        <taxon>Agaricales</taxon>
        <taxon>Marasmiineae</taxon>
        <taxon>Mycenaceae</taxon>
        <taxon>Mycena</taxon>
    </lineage>
</organism>
<feature type="non-terminal residue" evidence="1">
    <location>
        <position position="99"/>
    </location>
</feature>
<dbReference type="AlphaFoldDB" id="A0AAD7CWP5"/>